<accession>A0A0V8JRS6</accession>
<gene>
    <name evidence="2" type="ORF">AS180_01805</name>
</gene>
<keyword evidence="1" id="KW-0472">Membrane</keyword>
<comment type="caution">
    <text evidence="2">The sequence shown here is derived from an EMBL/GenBank/DDBJ whole genome shotgun (WGS) entry which is preliminary data.</text>
</comment>
<keyword evidence="1" id="KW-1133">Transmembrane helix</keyword>
<sequence>MKSWVELVYNSCKVFILFTGCTLLFYFGMVWVSGEYQDYKRYDEPSGSAVKVMQMNVYEDQTWIERLFMFYQNGE</sequence>
<evidence type="ECO:0000313" key="3">
    <source>
        <dbReference type="Proteomes" id="UP000053681"/>
    </source>
</evidence>
<evidence type="ECO:0000313" key="2">
    <source>
        <dbReference type="EMBL" id="KSU89565.1"/>
    </source>
</evidence>
<reference evidence="2 3" key="1">
    <citation type="submission" date="2015-11" db="EMBL/GenBank/DDBJ databases">
        <title>Bacillus caseinolyticus sp nov.</title>
        <authorList>
            <person name="Dastager S.G."/>
            <person name="Mawlankar R."/>
        </authorList>
    </citation>
    <scope>NUCLEOTIDE SEQUENCE [LARGE SCALE GENOMIC DNA]</scope>
    <source>
        <strain evidence="2 3">SGD-V-76</strain>
    </source>
</reference>
<proteinExistence type="predicted"/>
<keyword evidence="3" id="KW-1185">Reference proteome</keyword>
<dbReference type="RefSeq" id="WP_025909098.1">
    <property type="nucleotide sequence ID" value="NZ_KQ758627.1"/>
</dbReference>
<dbReference type="GeneID" id="93683600"/>
<evidence type="ECO:0000256" key="1">
    <source>
        <dbReference type="SAM" id="Phobius"/>
    </source>
</evidence>
<keyword evidence="1" id="KW-0812">Transmembrane</keyword>
<organism evidence="2 3">
    <name type="scientific">Priestia veravalensis</name>
    <dbReference type="NCBI Taxonomy" id="1414648"/>
    <lineage>
        <taxon>Bacteria</taxon>
        <taxon>Bacillati</taxon>
        <taxon>Bacillota</taxon>
        <taxon>Bacilli</taxon>
        <taxon>Bacillales</taxon>
        <taxon>Bacillaceae</taxon>
        <taxon>Priestia</taxon>
    </lineage>
</organism>
<name>A0A0V8JRS6_9BACI</name>
<dbReference type="EMBL" id="LNQP01000004">
    <property type="protein sequence ID" value="KSU89565.1"/>
    <property type="molecule type" value="Genomic_DNA"/>
</dbReference>
<dbReference type="AlphaFoldDB" id="A0A0V8JRS6"/>
<feature type="transmembrane region" description="Helical" evidence="1">
    <location>
        <begin position="14"/>
        <end position="32"/>
    </location>
</feature>
<evidence type="ECO:0008006" key="4">
    <source>
        <dbReference type="Google" id="ProtNLM"/>
    </source>
</evidence>
<dbReference type="Proteomes" id="UP000053681">
    <property type="component" value="Unassembled WGS sequence"/>
</dbReference>
<protein>
    <recommendedName>
        <fullName evidence="4">DUF4227 family protein</fullName>
    </recommendedName>
</protein>
<dbReference type="InterPro" id="IPR025321">
    <property type="entry name" value="DUF4227"/>
</dbReference>
<dbReference type="Pfam" id="PF14004">
    <property type="entry name" value="DUF4227"/>
    <property type="match status" value="1"/>
</dbReference>